<dbReference type="EMBL" id="JEMT01007547">
    <property type="protein sequence ID" value="EXX78849.1"/>
    <property type="molecule type" value="Genomic_DNA"/>
</dbReference>
<gene>
    <name evidence="1" type="ORF">RirG_011280</name>
</gene>
<protein>
    <submittedName>
        <fullName evidence="1">Uncharacterized protein</fullName>
    </submittedName>
</protein>
<dbReference type="Proteomes" id="UP000022910">
    <property type="component" value="Unassembled WGS sequence"/>
</dbReference>
<dbReference type="HOGENOM" id="CLU_2293208_0_0_1"/>
<sequence>MKPLIASLFLHYLRIFGSEVKVYPQYEIFGSHGKRPIDLVIKVKNTIITVTEAKKENINQGIVQNAVQLQIFIQRNPKKHNYDTASLYEDVIYRIVSTTVN</sequence>
<dbReference type="AlphaFoldDB" id="A0A015LGP7"/>
<accession>A0A015LGP7</accession>
<name>A0A015LGP7_RHIIW</name>
<dbReference type="OrthoDB" id="2306829at2759"/>
<evidence type="ECO:0000313" key="2">
    <source>
        <dbReference type="Proteomes" id="UP000022910"/>
    </source>
</evidence>
<reference evidence="1 2" key="1">
    <citation type="submission" date="2014-02" db="EMBL/GenBank/DDBJ databases">
        <title>Single nucleus genome sequencing reveals high similarity among nuclei of an endomycorrhizal fungus.</title>
        <authorList>
            <person name="Lin K."/>
            <person name="Geurts R."/>
            <person name="Zhang Z."/>
            <person name="Limpens E."/>
            <person name="Saunders D.G."/>
            <person name="Mu D."/>
            <person name="Pang E."/>
            <person name="Cao H."/>
            <person name="Cha H."/>
            <person name="Lin T."/>
            <person name="Zhou Q."/>
            <person name="Shang Y."/>
            <person name="Li Y."/>
            <person name="Ivanov S."/>
            <person name="Sharma T."/>
            <person name="Velzen R.V."/>
            <person name="Ruijter N.D."/>
            <person name="Aanen D.K."/>
            <person name="Win J."/>
            <person name="Kamoun S."/>
            <person name="Bisseling T."/>
            <person name="Huang S."/>
        </authorList>
    </citation>
    <scope>NUCLEOTIDE SEQUENCE [LARGE SCALE GENOMIC DNA]</scope>
    <source>
        <strain evidence="2">DAOM197198w</strain>
    </source>
</reference>
<proteinExistence type="predicted"/>
<comment type="caution">
    <text evidence="1">The sequence shown here is derived from an EMBL/GenBank/DDBJ whole genome shotgun (WGS) entry which is preliminary data.</text>
</comment>
<keyword evidence="2" id="KW-1185">Reference proteome</keyword>
<evidence type="ECO:0000313" key="1">
    <source>
        <dbReference type="EMBL" id="EXX78849.1"/>
    </source>
</evidence>
<organism evidence="1 2">
    <name type="scientific">Rhizophagus irregularis (strain DAOM 197198w)</name>
    <name type="common">Glomus intraradices</name>
    <dbReference type="NCBI Taxonomy" id="1432141"/>
    <lineage>
        <taxon>Eukaryota</taxon>
        <taxon>Fungi</taxon>
        <taxon>Fungi incertae sedis</taxon>
        <taxon>Mucoromycota</taxon>
        <taxon>Glomeromycotina</taxon>
        <taxon>Glomeromycetes</taxon>
        <taxon>Glomerales</taxon>
        <taxon>Glomeraceae</taxon>
        <taxon>Rhizophagus</taxon>
    </lineage>
</organism>